<evidence type="ECO:0000313" key="1">
    <source>
        <dbReference type="EMBL" id="CAB4159339.1"/>
    </source>
</evidence>
<reference evidence="1" key="1">
    <citation type="submission" date="2020-04" db="EMBL/GenBank/DDBJ databases">
        <authorList>
            <person name="Chiriac C."/>
            <person name="Salcher M."/>
            <person name="Ghai R."/>
            <person name="Kavagutti S V."/>
        </authorList>
    </citation>
    <scope>NUCLEOTIDE SEQUENCE</scope>
</reference>
<accession>A0A6J5NJ22</accession>
<organism evidence="1">
    <name type="scientific">uncultured Caudovirales phage</name>
    <dbReference type="NCBI Taxonomy" id="2100421"/>
    <lineage>
        <taxon>Viruses</taxon>
        <taxon>Duplodnaviria</taxon>
        <taxon>Heunggongvirae</taxon>
        <taxon>Uroviricota</taxon>
        <taxon>Caudoviricetes</taxon>
        <taxon>Peduoviridae</taxon>
        <taxon>Maltschvirus</taxon>
        <taxon>Maltschvirus maltsch</taxon>
    </lineage>
</organism>
<gene>
    <name evidence="1" type="ORF">UFOVP707_81</name>
</gene>
<proteinExistence type="predicted"/>
<dbReference type="EMBL" id="LR796684">
    <property type="protein sequence ID" value="CAB4159339.1"/>
    <property type="molecule type" value="Genomic_DNA"/>
</dbReference>
<name>A0A6J5NJ22_9CAUD</name>
<sequence length="78" mass="8760">MSTSHTTHYGPHVRVINNFDPFAGEDLTVERKVGDTWERVYGTNSMSNDWAYTETARIAQRTATQMALLEVEKARGAA</sequence>
<protein>
    <submittedName>
        <fullName evidence="1">Uncharacterized protein</fullName>
    </submittedName>
</protein>